<dbReference type="STRING" id="644358.A0A0C4DX21"/>
<dbReference type="SMART" id="SM00317">
    <property type="entry name" value="SET"/>
    <property type="match status" value="1"/>
</dbReference>
<reference evidence="3" key="4">
    <citation type="journal article" date="2015" name="G3 (Bethesda)">
        <title>Genome sequences of three phytopathogenic species of the Magnaporthaceae family of fungi.</title>
        <authorList>
            <person name="Okagaki L.H."/>
            <person name="Nunes C.C."/>
            <person name="Sailsbery J."/>
            <person name="Clay B."/>
            <person name="Brown D."/>
            <person name="John T."/>
            <person name="Oh Y."/>
            <person name="Young N."/>
            <person name="Fitzgerald M."/>
            <person name="Haas B.J."/>
            <person name="Zeng Q."/>
            <person name="Young S."/>
            <person name="Adiconis X."/>
            <person name="Fan L."/>
            <person name="Levin J.Z."/>
            <person name="Mitchell T.K."/>
            <person name="Okubara P.A."/>
            <person name="Farman M.L."/>
            <person name="Kohn L.M."/>
            <person name="Birren B."/>
            <person name="Ma L.-J."/>
            <person name="Dean R.A."/>
        </authorList>
    </citation>
    <scope>NUCLEOTIDE SEQUENCE</scope>
    <source>
        <strain evidence="3">ATCC 64411 / 73-15</strain>
    </source>
</reference>
<gene>
    <name evidence="2" type="ORF">MAPG_04557</name>
</gene>
<reference evidence="2" key="3">
    <citation type="submission" date="2011-03" db="EMBL/GenBank/DDBJ databases">
        <title>Annotation of Magnaporthe poae ATCC 64411.</title>
        <authorList>
            <person name="Ma L.-J."/>
            <person name="Dead R."/>
            <person name="Young S.K."/>
            <person name="Zeng Q."/>
            <person name="Gargeya S."/>
            <person name="Fitzgerald M."/>
            <person name="Haas B."/>
            <person name="Abouelleil A."/>
            <person name="Alvarado L."/>
            <person name="Arachchi H.M."/>
            <person name="Berlin A."/>
            <person name="Brown A."/>
            <person name="Chapman S.B."/>
            <person name="Chen Z."/>
            <person name="Dunbar C."/>
            <person name="Freedman E."/>
            <person name="Gearin G."/>
            <person name="Gellesch M."/>
            <person name="Goldberg J."/>
            <person name="Griggs A."/>
            <person name="Gujja S."/>
            <person name="Heiman D."/>
            <person name="Howarth C."/>
            <person name="Larson L."/>
            <person name="Lui A."/>
            <person name="MacDonald P.J.P."/>
            <person name="Mehta T."/>
            <person name="Montmayeur A."/>
            <person name="Murphy C."/>
            <person name="Neiman D."/>
            <person name="Pearson M."/>
            <person name="Priest M."/>
            <person name="Roberts A."/>
            <person name="Saif S."/>
            <person name="Shea T."/>
            <person name="Shenoy N."/>
            <person name="Sisk P."/>
            <person name="Stolte C."/>
            <person name="Sykes S."/>
            <person name="Yandava C."/>
            <person name="Wortman J."/>
            <person name="Nusbaum C."/>
            <person name="Birren B."/>
        </authorList>
    </citation>
    <scope>NUCLEOTIDE SEQUENCE</scope>
    <source>
        <strain evidence="2">ATCC 64411</strain>
    </source>
</reference>
<dbReference type="OrthoDB" id="265717at2759"/>
<evidence type="ECO:0000313" key="2">
    <source>
        <dbReference type="EMBL" id="KLU85534.1"/>
    </source>
</evidence>
<dbReference type="Gene3D" id="2.170.270.10">
    <property type="entry name" value="SET domain"/>
    <property type="match status" value="1"/>
</dbReference>
<protein>
    <recommendedName>
        <fullName evidence="1">SET domain-containing protein</fullName>
    </recommendedName>
</protein>
<name>A0A0C4DX21_MAGP6</name>
<dbReference type="AlphaFoldDB" id="A0A0C4DX21"/>
<evidence type="ECO:0000259" key="1">
    <source>
        <dbReference type="PROSITE" id="PS50280"/>
    </source>
</evidence>
<dbReference type="Pfam" id="PF00856">
    <property type="entry name" value="SET"/>
    <property type="match status" value="1"/>
</dbReference>
<evidence type="ECO:0000313" key="4">
    <source>
        <dbReference type="Proteomes" id="UP000011715"/>
    </source>
</evidence>
<feature type="domain" description="SET" evidence="1">
    <location>
        <begin position="14"/>
        <end position="155"/>
    </location>
</feature>
<dbReference type="eggNOG" id="KOG2084">
    <property type="taxonomic scope" value="Eukaryota"/>
</dbReference>
<sequence>MPAVAKSHESTMTSHIEIREIPNKGKGVVAVASIPLGTRVLCEEPLLVCQCLPDKAILNSLVADKLEQMPLERQREFLSLHNKDAGGPYPLAGIFDTNSIPLGDAGSGAVYPTVCRLNHSCRPNCMTSWNTTLRRQTVHATRRIEEGEELTARLVAEGEDSPNTAKMLRVAVDPCVELGISEEDSRDWASPVSLVPPEEYPPELYEAWLWRQGTEGDGFGVDRYLRGRM</sequence>
<accession>A0A0C4DX21</accession>
<reference evidence="4" key="2">
    <citation type="submission" date="2010-05" db="EMBL/GenBank/DDBJ databases">
        <title>The genome sequence of Magnaporthe poae strain ATCC 64411.</title>
        <authorList>
            <person name="Ma L.-J."/>
            <person name="Dead R."/>
            <person name="Young S."/>
            <person name="Zeng Q."/>
            <person name="Koehrsen M."/>
            <person name="Alvarado L."/>
            <person name="Berlin A."/>
            <person name="Chapman S.B."/>
            <person name="Chen Z."/>
            <person name="Freedman E."/>
            <person name="Gellesch M."/>
            <person name="Goldberg J."/>
            <person name="Griggs A."/>
            <person name="Gujja S."/>
            <person name="Heilman E.R."/>
            <person name="Heiman D."/>
            <person name="Hepburn T."/>
            <person name="Howarth C."/>
            <person name="Jen D."/>
            <person name="Larson L."/>
            <person name="Mehta T."/>
            <person name="Neiman D."/>
            <person name="Pearson M."/>
            <person name="Roberts A."/>
            <person name="Saif S."/>
            <person name="Shea T."/>
            <person name="Shenoy N."/>
            <person name="Sisk P."/>
            <person name="Stolte C."/>
            <person name="Sykes S."/>
            <person name="Walk T."/>
            <person name="White J."/>
            <person name="Yandava C."/>
            <person name="Haas B."/>
            <person name="Nusbaum C."/>
            <person name="Birren B."/>
        </authorList>
    </citation>
    <scope>NUCLEOTIDE SEQUENCE [LARGE SCALE GENOMIC DNA]</scope>
    <source>
        <strain evidence="4">ATCC 64411 / 73-15</strain>
    </source>
</reference>
<organism evidence="3 4">
    <name type="scientific">Magnaporthiopsis poae (strain ATCC 64411 / 73-15)</name>
    <name type="common">Kentucky bluegrass fungus</name>
    <name type="synonym">Magnaporthe poae</name>
    <dbReference type="NCBI Taxonomy" id="644358"/>
    <lineage>
        <taxon>Eukaryota</taxon>
        <taxon>Fungi</taxon>
        <taxon>Dikarya</taxon>
        <taxon>Ascomycota</taxon>
        <taxon>Pezizomycotina</taxon>
        <taxon>Sordariomycetes</taxon>
        <taxon>Sordariomycetidae</taxon>
        <taxon>Magnaporthales</taxon>
        <taxon>Magnaporthaceae</taxon>
        <taxon>Magnaporthiopsis</taxon>
    </lineage>
</organism>
<reference evidence="2" key="1">
    <citation type="submission" date="2010-05" db="EMBL/GenBank/DDBJ databases">
        <title>The Genome Sequence of Magnaporthe poae strain ATCC 64411.</title>
        <authorList>
            <consortium name="The Broad Institute Genome Sequencing Platform"/>
            <consortium name="Broad Institute Genome Sequencing Center for Infectious Disease"/>
            <person name="Ma L.-J."/>
            <person name="Dead R."/>
            <person name="Young S."/>
            <person name="Zeng Q."/>
            <person name="Koehrsen M."/>
            <person name="Alvarado L."/>
            <person name="Berlin A."/>
            <person name="Chapman S.B."/>
            <person name="Chen Z."/>
            <person name="Freedman E."/>
            <person name="Gellesch M."/>
            <person name="Goldberg J."/>
            <person name="Griggs A."/>
            <person name="Gujja S."/>
            <person name="Heilman E.R."/>
            <person name="Heiman D."/>
            <person name="Hepburn T."/>
            <person name="Howarth C."/>
            <person name="Jen D."/>
            <person name="Larson L."/>
            <person name="Mehta T."/>
            <person name="Neiman D."/>
            <person name="Pearson M."/>
            <person name="Roberts A."/>
            <person name="Saif S."/>
            <person name="Shea T."/>
            <person name="Shenoy N."/>
            <person name="Sisk P."/>
            <person name="Stolte C."/>
            <person name="Sykes S."/>
            <person name="Walk T."/>
            <person name="White J."/>
            <person name="Yandava C."/>
            <person name="Haas B."/>
            <person name="Nusbaum C."/>
            <person name="Birren B."/>
        </authorList>
    </citation>
    <scope>NUCLEOTIDE SEQUENCE</scope>
    <source>
        <strain evidence="2">ATCC 64411</strain>
    </source>
</reference>
<dbReference type="PANTHER" id="PTHR47332:SF4">
    <property type="entry name" value="SET DOMAIN-CONTAINING PROTEIN 5"/>
    <property type="match status" value="1"/>
</dbReference>
<dbReference type="InterPro" id="IPR001214">
    <property type="entry name" value="SET_dom"/>
</dbReference>
<dbReference type="VEuPathDB" id="FungiDB:MAPG_04557"/>
<dbReference type="PANTHER" id="PTHR47332">
    <property type="entry name" value="SET DOMAIN-CONTAINING PROTEIN 5"/>
    <property type="match status" value="1"/>
</dbReference>
<proteinExistence type="predicted"/>
<dbReference type="EMBL" id="GL876968">
    <property type="protein sequence ID" value="KLU85534.1"/>
    <property type="molecule type" value="Genomic_DNA"/>
</dbReference>
<dbReference type="InterPro" id="IPR053185">
    <property type="entry name" value="SET_domain_protein"/>
</dbReference>
<reference evidence="3" key="5">
    <citation type="submission" date="2015-06" db="UniProtKB">
        <authorList>
            <consortium name="EnsemblFungi"/>
        </authorList>
    </citation>
    <scope>IDENTIFICATION</scope>
    <source>
        <strain evidence="3">ATCC 64411</strain>
    </source>
</reference>
<dbReference type="CDD" id="cd20071">
    <property type="entry name" value="SET_SMYD"/>
    <property type="match status" value="1"/>
</dbReference>
<dbReference type="PROSITE" id="PS50280">
    <property type="entry name" value="SET"/>
    <property type="match status" value="1"/>
</dbReference>
<evidence type="ECO:0000313" key="3">
    <source>
        <dbReference type="EnsemblFungi" id="MAPG_04557T0"/>
    </source>
</evidence>
<dbReference type="EMBL" id="ADBL01001069">
    <property type="status" value="NOT_ANNOTATED_CDS"/>
    <property type="molecule type" value="Genomic_DNA"/>
</dbReference>
<dbReference type="InterPro" id="IPR046341">
    <property type="entry name" value="SET_dom_sf"/>
</dbReference>
<dbReference type="Proteomes" id="UP000011715">
    <property type="component" value="Unassembled WGS sequence"/>
</dbReference>
<dbReference type="EnsemblFungi" id="MAPG_04557T0">
    <property type="protein sequence ID" value="MAPG_04557T0"/>
    <property type="gene ID" value="MAPG_04557"/>
</dbReference>
<dbReference type="EMBL" id="ADBL01001070">
    <property type="status" value="NOT_ANNOTATED_CDS"/>
    <property type="molecule type" value="Genomic_DNA"/>
</dbReference>
<dbReference type="SUPFAM" id="SSF82199">
    <property type="entry name" value="SET domain"/>
    <property type="match status" value="1"/>
</dbReference>
<keyword evidence="4" id="KW-1185">Reference proteome</keyword>